<evidence type="ECO:0000256" key="2">
    <source>
        <dbReference type="ARBA" id="ARBA00022729"/>
    </source>
</evidence>
<keyword evidence="6" id="KW-1185">Reference proteome</keyword>
<dbReference type="OrthoDB" id="9770729at2"/>
<dbReference type="PANTHER" id="PTHR47235">
    <property type="entry name" value="BLR6548 PROTEIN"/>
    <property type="match status" value="1"/>
</dbReference>
<evidence type="ECO:0000256" key="3">
    <source>
        <dbReference type="SAM" id="SignalP"/>
    </source>
</evidence>
<dbReference type="Proteomes" id="UP000199615">
    <property type="component" value="Unassembled WGS sequence"/>
</dbReference>
<evidence type="ECO:0000256" key="1">
    <source>
        <dbReference type="ARBA" id="ARBA00010062"/>
    </source>
</evidence>
<organism evidence="5 6">
    <name type="scientific">Rhodopseudomonas pseudopalustris</name>
    <dbReference type="NCBI Taxonomy" id="1513892"/>
    <lineage>
        <taxon>Bacteria</taxon>
        <taxon>Pseudomonadati</taxon>
        <taxon>Pseudomonadota</taxon>
        <taxon>Alphaproteobacteria</taxon>
        <taxon>Hyphomicrobiales</taxon>
        <taxon>Nitrobacteraceae</taxon>
        <taxon>Rhodopseudomonas</taxon>
    </lineage>
</organism>
<dbReference type="AlphaFoldDB" id="A0A1H8QT20"/>
<feature type="signal peptide" evidence="3">
    <location>
        <begin position="1"/>
        <end position="27"/>
    </location>
</feature>
<evidence type="ECO:0000313" key="5">
    <source>
        <dbReference type="EMBL" id="SEO57439.1"/>
    </source>
</evidence>
<name>A0A1H8QT20_9BRAD</name>
<dbReference type="RefSeq" id="WP_011503951.1">
    <property type="nucleotide sequence ID" value="NZ_FODT01000003.1"/>
</dbReference>
<dbReference type="CDD" id="cd06343">
    <property type="entry name" value="PBP1_ABC_ligand_binding-like"/>
    <property type="match status" value="1"/>
</dbReference>
<dbReference type="InterPro" id="IPR028081">
    <property type="entry name" value="Leu-bd"/>
</dbReference>
<sequence length="409" mass="44335">MPSLRSYAAALSAALAVTLAASSGAVAQKKYDPGVSDTEIKIGNIMPYSGPASAYGVIGRTEAAYFKKINDAGGINGRKINFISYDDAYSPPKTVEQARKLVESDEVLLIFNSLGTPPNSAIHKYMNSKKVPQLFVATGATKWNDPKDFPWTMGWQPNYQSETQIYAKYIMKEMPNAKIAVLYQNDDYGKDYLKGLEDGLGAKASSMIVLKESYEISEPTIDSHIVKLKSTGADVFINITTPKFAAQAIKKLGEIGWKPTHFLNNVSASVGSVIKPAGFDNAQGIISAAYLKDVSDDQWKDDAGMKEFLAFMDKEFPDGNKLDGATVVGYGVAQTLVEVLKKCGDELTRANVMKQAASLKGFRTEVLLPGITITTAATDFAPISQLQLQRFKGEKWELFGDVISADVGG</sequence>
<comment type="similarity">
    <text evidence="1">Belongs to the leucine-binding protein family.</text>
</comment>
<evidence type="ECO:0000313" key="6">
    <source>
        <dbReference type="Proteomes" id="UP000199615"/>
    </source>
</evidence>
<gene>
    <name evidence="5" type="ORF">SAMN05444123_103351</name>
</gene>
<keyword evidence="2 3" id="KW-0732">Signal</keyword>
<dbReference type="InterPro" id="IPR028082">
    <property type="entry name" value="Peripla_BP_I"/>
</dbReference>
<reference evidence="6" key="1">
    <citation type="submission" date="2016-10" db="EMBL/GenBank/DDBJ databases">
        <authorList>
            <person name="Varghese N."/>
            <person name="Submissions S."/>
        </authorList>
    </citation>
    <scope>NUCLEOTIDE SEQUENCE [LARGE SCALE GENOMIC DNA]</scope>
    <source>
        <strain evidence="6">DSM 123</strain>
    </source>
</reference>
<accession>A0A1H8QT20</accession>
<dbReference type="Gene3D" id="3.40.50.2300">
    <property type="match status" value="2"/>
</dbReference>
<feature type="chain" id="PRO_5011593997" evidence="3">
    <location>
        <begin position="28"/>
        <end position="409"/>
    </location>
</feature>
<dbReference type="Pfam" id="PF13458">
    <property type="entry name" value="Peripla_BP_6"/>
    <property type="match status" value="1"/>
</dbReference>
<evidence type="ECO:0000259" key="4">
    <source>
        <dbReference type="Pfam" id="PF13458"/>
    </source>
</evidence>
<dbReference type="EMBL" id="FODT01000003">
    <property type="protein sequence ID" value="SEO57439.1"/>
    <property type="molecule type" value="Genomic_DNA"/>
</dbReference>
<proteinExistence type="inferred from homology"/>
<feature type="domain" description="Leucine-binding protein" evidence="4">
    <location>
        <begin position="39"/>
        <end position="392"/>
    </location>
</feature>
<dbReference type="PANTHER" id="PTHR47235:SF1">
    <property type="entry name" value="BLR6548 PROTEIN"/>
    <property type="match status" value="1"/>
</dbReference>
<dbReference type="SUPFAM" id="SSF53822">
    <property type="entry name" value="Periplasmic binding protein-like I"/>
    <property type="match status" value="1"/>
</dbReference>
<protein>
    <submittedName>
        <fullName evidence="5">Amino acid/amide ABC transporter substrate-binding protein, HAAT family</fullName>
    </submittedName>
</protein>